<organism evidence="9 10">
    <name type="scientific">Ananas comosus</name>
    <name type="common">Pineapple</name>
    <name type="synonym">Ananas ananas</name>
    <dbReference type="NCBI Taxonomy" id="4615"/>
    <lineage>
        <taxon>Eukaryota</taxon>
        <taxon>Viridiplantae</taxon>
        <taxon>Streptophyta</taxon>
        <taxon>Embryophyta</taxon>
        <taxon>Tracheophyta</taxon>
        <taxon>Spermatophyta</taxon>
        <taxon>Magnoliopsida</taxon>
        <taxon>Liliopsida</taxon>
        <taxon>Poales</taxon>
        <taxon>Bromeliaceae</taxon>
        <taxon>Bromelioideae</taxon>
        <taxon>Ananas</taxon>
    </lineage>
</organism>
<evidence type="ECO:0000313" key="10">
    <source>
        <dbReference type="Proteomes" id="UP000092600"/>
    </source>
</evidence>
<protein>
    <recommendedName>
        <fullName evidence="3">rhomboid protease</fullName>
        <ecNumber evidence="3">3.4.21.105</ecNumber>
    </recommendedName>
</protein>
<evidence type="ECO:0000256" key="3">
    <source>
        <dbReference type="ARBA" id="ARBA00013039"/>
    </source>
</evidence>
<keyword evidence="4" id="KW-0645">Protease</keyword>
<reference evidence="9 10" key="1">
    <citation type="journal article" date="2016" name="DNA Res.">
        <title>The draft genome of MD-2 pineapple using hybrid error correction of long reads.</title>
        <authorList>
            <person name="Redwan R.M."/>
            <person name="Saidin A."/>
            <person name="Kumar S.V."/>
        </authorList>
    </citation>
    <scope>NUCLEOTIDE SEQUENCE [LARGE SCALE GENOMIC DNA]</scope>
    <source>
        <strain evidence="10">cv. MD2</strain>
        <tissue evidence="9">Leaf</tissue>
    </source>
</reference>
<feature type="compositionally biased region" description="Polar residues" evidence="7">
    <location>
        <begin position="1"/>
        <end position="10"/>
    </location>
</feature>
<dbReference type="EC" id="3.4.21.105" evidence="3"/>
<evidence type="ECO:0000313" key="9">
    <source>
        <dbReference type="EMBL" id="OAY70209.1"/>
    </source>
</evidence>
<keyword evidence="8" id="KW-0812">Transmembrane</keyword>
<keyword evidence="8" id="KW-0472">Membrane</keyword>
<evidence type="ECO:0000256" key="5">
    <source>
        <dbReference type="ARBA" id="ARBA00022801"/>
    </source>
</evidence>
<name>A0A199UZI9_ANACO</name>
<dbReference type="PANTHER" id="PTHR22936:SF69">
    <property type="entry name" value="RHOMBOID-LIKE PROTEIN"/>
    <property type="match status" value="1"/>
</dbReference>
<evidence type="ECO:0000256" key="4">
    <source>
        <dbReference type="ARBA" id="ARBA00022670"/>
    </source>
</evidence>
<dbReference type="Proteomes" id="UP000092600">
    <property type="component" value="Unassembled WGS sequence"/>
</dbReference>
<evidence type="ECO:0000256" key="1">
    <source>
        <dbReference type="ARBA" id="ARBA00000156"/>
    </source>
</evidence>
<feature type="transmembrane region" description="Helical" evidence="8">
    <location>
        <begin position="34"/>
        <end position="59"/>
    </location>
</feature>
<keyword evidence="5" id="KW-0378">Hydrolase</keyword>
<comment type="caution">
    <text evidence="9">The sequence shown here is derived from an EMBL/GenBank/DDBJ whole genome shotgun (WGS) entry which is preliminary data.</text>
</comment>
<dbReference type="InterPro" id="IPR002610">
    <property type="entry name" value="Peptidase_S54_rhomboid-like"/>
</dbReference>
<sequence length="72" mass="8126">MSVLTQSPVLSGQLERHNLPPGRKVPQRHKAYQLILLVVALTLIVVGFIVGLIILFRWADANDHCHWCHYAA</sequence>
<keyword evidence="6" id="KW-0720">Serine protease</keyword>
<keyword evidence="8" id="KW-1133">Transmembrane helix</keyword>
<dbReference type="PANTHER" id="PTHR22936">
    <property type="entry name" value="RHOMBOID-RELATED"/>
    <property type="match status" value="1"/>
</dbReference>
<evidence type="ECO:0000256" key="6">
    <source>
        <dbReference type="ARBA" id="ARBA00022825"/>
    </source>
</evidence>
<evidence type="ECO:0000256" key="2">
    <source>
        <dbReference type="ARBA" id="ARBA00009045"/>
    </source>
</evidence>
<comment type="catalytic activity">
    <reaction evidence="1">
        <text>Cleaves type-1 transmembrane domains using a catalytic dyad composed of serine and histidine that are contributed by different transmembrane domains.</text>
        <dbReference type="EC" id="3.4.21.105"/>
    </reaction>
</comment>
<comment type="similarity">
    <text evidence="2">Belongs to the peptidase S54 family.</text>
</comment>
<proteinExistence type="inferred from homology"/>
<accession>A0A199UZI9</accession>
<dbReference type="EMBL" id="LSRQ01004008">
    <property type="protein sequence ID" value="OAY70209.1"/>
    <property type="molecule type" value="Genomic_DNA"/>
</dbReference>
<dbReference type="STRING" id="4615.A0A199UZI9"/>
<evidence type="ECO:0000256" key="8">
    <source>
        <dbReference type="SAM" id="Phobius"/>
    </source>
</evidence>
<dbReference type="GO" id="GO:0016020">
    <property type="term" value="C:membrane"/>
    <property type="evidence" value="ECO:0007669"/>
    <property type="project" value="InterPro"/>
</dbReference>
<feature type="region of interest" description="Disordered" evidence="7">
    <location>
        <begin position="1"/>
        <end position="24"/>
    </location>
</feature>
<gene>
    <name evidence="9" type="ORF">ACMD2_26395</name>
</gene>
<dbReference type="GO" id="GO:0006508">
    <property type="term" value="P:proteolysis"/>
    <property type="evidence" value="ECO:0007669"/>
    <property type="project" value="UniProtKB-KW"/>
</dbReference>
<evidence type="ECO:0000256" key="7">
    <source>
        <dbReference type="SAM" id="MobiDB-lite"/>
    </source>
</evidence>
<dbReference type="GO" id="GO:0008236">
    <property type="term" value="F:serine-type peptidase activity"/>
    <property type="evidence" value="ECO:0007669"/>
    <property type="project" value="UniProtKB-KW"/>
</dbReference>
<dbReference type="AlphaFoldDB" id="A0A199UZI9"/>